<organism evidence="1">
    <name type="scientific">Tetraselmis sp. GSL018</name>
    <dbReference type="NCBI Taxonomy" id="582737"/>
    <lineage>
        <taxon>Eukaryota</taxon>
        <taxon>Viridiplantae</taxon>
        <taxon>Chlorophyta</taxon>
        <taxon>core chlorophytes</taxon>
        <taxon>Chlorodendrophyceae</taxon>
        <taxon>Chlorodendrales</taxon>
        <taxon>Chlorodendraceae</taxon>
        <taxon>Tetraselmis</taxon>
    </lineage>
</organism>
<sequence>MAHKNLLDEVNVSFETSVRYFGDRVKSTEEAQEKLSTALTEVSSSLLELRQRLDAVSLAGYTERVSSLQQRVNDLICKTITAQGRLSNAAGSLMKPA</sequence>
<evidence type="ECO:0000313" key="1">
    <source>
        <dbReference type="EMBL" id="JAC64297.1"/>
    </source>
</evidence>
<accession>A0A061QUG1</accession>
<dbReference type="AlphaFoldDB" id="A0A061QUG1"/>
<gene>
    <name evidence="1" type="ORF">TSPGSL018_18625</name>
</gene>
<proteinExistence type="predicted"/>
<name>A0A061QUG1_9CHLO</name>
<dbReference type="Pfam" id="PF14712">
    <property type="entry name" value="Snapin_Pallidin"/>
    <property type="match status" value="1"/>
</dbReference>
<dbReference type="InterPro" id="IPR028119">
    <property type="entry name" value="Snapin/Pallidin/Snn1"/>
</dbReference>
<reference evidence="1" key="1">
    <citation type="submission" date="2014-05" db="EMBL/GenBank/DDBJ databases">
        <title>The transcriptome of the halophilic microalga Tetraselmis sp. GSL018 isolated from the Great Salt Lake, Utah.</title>
        <authorList>
            <person name="Jinkerson R.E."/>
            <person name="D'Adamo S."/>
            <person name="Posewitz M.C."/>
        </authorList>
    </citation>
    <scope>NUCLEOTIDE SEQUENCE</scope>
    <source>
        <strain evidence="1">GSL018</strain>
    </source>
</reference>
<dbReference type="EMBL" id="GBEZ01022548">
    <property type="protein sequence ID" value="JAC64297.1"/>
    <property type="molecule type" value="Transcribed_RNA"/>
</dbReference>
<protein>
    <submittedName>
        <fullName evidence="1">Uncharacterized protein</fullName>
    </submittedName>
</protein>